<protein>
    <submittedName>
        <fullName evidence="1">Uncharacterized protein</fullName>
    </submittedName>
</protein>
<organism evidence="1">
    <name type="scientific">Brassica cretica</name>
    <name type="common">Mustard</name>
    <dbReference type="NCBI Taxonomy" id="69181"/>
    <lineage>
        <taxon>Eukaryota</taxon>
        <taxon>Viridiplantae</taxon>
        <taxon>Streptophyta</taxon>
        <taxon>Embryophyta</taxon>
        <taxon>Tracheophyta</taxon>
        <taxon>Spermatophyta</taxon>
        <taxon>Magnoliopsida</taxon>
        <taxon>eudicotyledons</taxon>
        <taxon>Gunneridae</taxon>
        <taxon>Pentapetalae</taxon>
        <taxon>rosids</taxon>
        <taxon>malvids</taxon>
        <taxon>Brassicales</taxon>
        <taxon>Brassicaceae</taxon>
        <taxon>Brassiceae</taxon>
        <taxon>Brassica</taxon>
    </lineage>
</organism>
<dbReference type="EMBL" id="QGKY02002305">
    <property type="protein sequence ID" value="KAF2532734.1"/>
    <property type="molecule type" value="Genomic_DNA"/>
</dbReference>
<proteinExistence type="predicted"/>
<evidence type="ECO:0000313" key="1">
    <source>
        <dbReference type="EMBL" id="KAF2532734.1"/>
    </source>
</evidence>
<gene>
    <name evidence="1" type="ORF">F2Q70_00030818</name>
</gene>
<dbReference type="AlphaFoldDB" id="A0A8S9FI15"/>
<accession>A0A8S9FI15</accession>
<sequence length="108" mass="11706">MSDVECRSMSGGYRRVGMGGRQKSSLGRRWKVSVGQQIGVVIDRCGTFAFADDYLSSDLGPQLLLVGPEKVSIDSNNGVSIDTPFSSSINATSELSIDVPSKERYERV</sequence>
<comment type="caution">
    <text evidence="1">The sequence shown here is derived from an EMBL/GenBank/DDBJ whole genome shotgun (WGS) entry which is preliminary data.</text>
</comment>
<reference evidence="1" key="1">
    <citation type="submission" date="2019-12" db="EMBL/GenBank/DDBJ databases">
        <title>Genome sequencing and annotation of Brassica cretica.</title>
        <authorList>
            <person name="Studholme D.J."/>
            <person name="Sarris P.F."/>
        </authorList>
    </citation>
    <scope>NUCLEOTIDE SEQUENCE</scope>
    <source>
        <strain evidence="1">PFS-102/07</strain>
        <tissue evidence="1">Leaf</tissue>
    </source>
</reference>
<name>A0A8S9FI15_BRACR</name>